<dbReference type="EMBL" id="CP098023">
    <property type="protein sequence ID" value="WKD50521.1"/>
    <property type="molecule type" value="Genomic_DNA"/>
</dbReference>
<dbReference type="RefSeq" id="WP_301416891.1">
    <property type="nucleotide sequence ID" value="NZ_CP098023.1"/>
</dbReference>
<accession>A0ABY9EEV1</accession>
<evidence type="ECO:0000313" key="1">
    <source>
        <dbReference type="EMBL" id="WKD50521.1"/>
    </source>
</evidence>
<gene>
    <name evidence="1" type="ORF">M8T91_03565</name>
</gene>
<sequence>MESDKVKIVFEKAIEAMITATPMIGPVAGILLESARDAETASESGEIAQLQEEARRQEISLQMARMQAQVAQELAIAHRIENAEEVEIEEYYVGEAGAGLSGSTDGLSANFSLGGQGRKVTKRIYRFTGKSENT</sequence>
<proteinExistence type="predicted"/>
<name>A0ABY9EEV1_9GAMM</name>
<keyword evidence="2" id="KW-1185">Reference proteome</keyword>
<protein>
    <submittedName>
        <fullName evidence="1">Uncharacterized protein</fullName>
    </submittedName>
</protein>
<evidence type="ECO:0000313" key="2">
    <source>
        <dbReference type="Proteomes" id="UP001321520"/>
    </source>
</evidence>
<dbReference type="Proteomes" id="UP001321520">
    <property type="component" value="Chromosome"/>
</dbReference>
<organism evidence="1 2">
    <name type="scientific">Microbulbifer spongiae</name>
    <dbReference type="NCBI Taxonomy" id="2944933"/>
    <lineage>
        <taxon>Bacteria</taxon>
        <taxon>Pseudomonadati</taxon>
        <taxon>Pseudomonadota</taxon>
        <taxon>Gammaproteobacteria</taxon>
        <taxon>Cellvibrionales</taxon>
        <taxon>Microbulbiferaceae</taxon>
        <taxon>Microbulbifer</taxon>
    </lineage>
</organism>
<reference evidence="1 2" key="1">
    <citation type="submission" date="2022-05" db="EMBL/GenBank/DDBJ databases">
        <title>Microbulbifer sp. nov., isolated from sponge.</title>
        <authorList>
            <person name="Gao L."/>
        </authorList>
    </citation>
    <scope>NUCLEOTIDE SEQUENCE [LARGE SCALE GENOMIC DNA]</scope>
    <source>
        <strain evidence="1 2">MI-G</strain>
    </source>
</reference>